<dbReference type="InterPro" id="IPR011856">
    <property type="entry name" value="tRNA_endonuc-like_dom_sf"/>
</dbReference>
<dbReference type="Proteomes" id="UP000178379">
    <property type="component" value="Unassembled WGS sequence"/>
</dbReference>
<evidence type="ECO:0000313" key="1">
    <source>
        <dbReference type="EMBL" id="OGI40316.1"/>
    </source>
</evidence>
<dbReference type="Gene3D" id="3.40.1350.10">
    <property type="match status" value="1"/>
</dbReference>
<reference evidence="1 2" key="1">
    <citation type="journal article" date="2016" name="Nat. Commun.">
        <title>Thousands of microbial genomes shed light on interconnected biogeochemical processes in an aquifer system.</title>
        <authorList>
            <person name="Anantharaman K."/>
            <person name="Brown C.T."/>
            <person name="Hug L.A."/>
            <person name="Sharon I."/>
            <person name="Castelle C.J."/>
            <person name="Probst A.J."/>
            <person name="Thomas B.C."/>
            <person name="Singh A."/>
            <person name="Wilkins M.J."/>
            <person name="Karaoz U."/>
            <person name="Brodie E.L."/>
            <person name="Williams K.H."/>
            <person name="Hubbard S.S."/>
            <person name="Banfield J.F."/>
        </authorList>
    </citation>
    <scope>NUCLEOTIDE SEQUENCE [LARGE SCALE GENOMIC DNA]</scope>
</reference>
<comment type="caution">
    <text evidence="1">The sequence shown here is derived from an EMBL/GenBank/DDBJ whole genome shotgun (WGS) entry which is preliminary data.</text>
</comment>
<dbReference type="AlphaFoldDB" id="A0A1F6T5F7"/>
<dbReference type="GO" id="GO:0003676">
    <property type="term" value="F:nucleic acid binding"/>
    <property type="evidence" value="ECO:0007669"/>
    <property type="project" value="InterPro"/>
</dbReference>
<sequence length="238" mass="27247">MTNIDLKKINALLSQCSREERHKMLHVLRQEFPIHDLERKLNISAEVILEAIDRSSDLTLRGVRGVIAEAAFKEYIVNPMVERGWKDVPINGNPAYDFLIETPSGLKVKIQVKMQRMKKKQPMHAIEANKKLFGAASEMWVVETQKTRGGKDSEGNDTRPYRFGEFDIIAVSLHPSTNDWGKFFYTVANWFVPNPADTGKIFKFQPVAMSVNDDWTDRLETCVEWFESGVKKTIRTSG</sequence>
<protein>
    <submittedName>
        <fullName evidence="1">Uncharacterized protein</fullName>
    </submittedName>
</protein>
<accession>A0A1F6T5F7</accession>
<dbReference type="EMBL" id="MFSQ01000054">
    <property type="protein sequence ID" value="OGI40316.1"/>
    <property type="molecule type" value="Genomic_DNA"/>
</dbReference>
<name>A0A1F6T5F7_9PROT</name>
<evidence type="ECO:0000313" key="2">
    <source>
        <dbReference type="Proteomes" id="UP000178379"/>
    </source>
</evidence>
<gene>
    <name evidence="1" type="ORF">A2140_00795</name>
</gene>
<proteinExistence type="predicted"/>
<organism evidence="1 2">
    <name type="scientific">Candidatus Muproteobacteria bacterium RBG_16_62_13</name>
    <dbReference type="NCBI Taxonomy" id="1817756"/>
    <lineage>
        <taxon>Bacteria</taxon>
        <taxon>Pseudomonadati</taxon>
        <taxon>Pseudomonadota</taxon>
        <taxon>Candidatus Muproteobacteria</taxon>
    </lineage>
</organism>